<dbReference type="InterPro" id="IPR002110">
    <property type="entry name" value="Ankyrin_rpt"/>
</dbReference>
<dbReference type="PROSITE" id="PS50088">
    <property type="entry name" value="ANK_REPEAT"/>
    <property type="match status" value="1"/>
</dbReference>
<evidence type="ECO:0000313" key="3">
    <source>
        <dbReference type="EMBL" id="CAK9083188.1"/>
    </source>
</evidence>
<reference evidence="3 4" key="1">
    <citation type="submission" date="2024-02" db="EMBL/GenBank/DDBJ databases">
        <authorList>
            <person name="Chen Y."/>
            <person name="Shah S."/>
            <person name="Dougan E. K."/>
            <person name="Thang M."/>
            <person name="Chan C."/>
        </authorList>
    </citation>
    <scope>NUCLEOTIDE SEQUENCE [LARGE SCALE GENOMIC DNA]</scope>
</reference>
<feature type="signal peptide" evidence="2">
    <location>
        <begin position="1"/>
        <end position="20"/>
    </location>
</feature>
<evidence type="ECO:0000256" key="1">
    <source>
        <dbReference type="PROSITE-ProRule" id="PRU00023"/>
    </source>
</evidence>
<feature type="repeat" description="ANK" evidence="1">
    <location>
        <begin position="12"/>
        <end position="38"/>
    </location>
</feature>
<dbReference type="Pfam" id="PF00023">
    <property type="entry name" value="Ank"/>
    <property type="match status" value="1"/>
</dbReference>
<keyword evidence="1" id="KW-0040">ANK repeat</keyword>
<dbReference type="EMBL" id="CAXAMN010024017">
    <property type="protein sequence ID" value="CAK9083188.1"/>
    <property type="molecule type" value="Genomic_DNA"/>
</dbReference>
<proteinExistence type="predicted"/>
<evidence type="ECO:0000256" key="2">
    <source>
        <dbReference type="SAM" id="SignalP"/>
    </source>
</evidence>
<feature type="chain" id="PRO_5045393861" evidence="2">
    <location>
        <begin position="21"/>
        <end position="232"/>
    </location>
</feature>
<evidence type="ECO:0000313" key="4">
    <source>
        <dbReference type="Proteomes" id="UP001642484"/>
    </source>
</evidence>
<gene>
    <name evidence="3" type="ORF">CCMP2556_LOCUS40583</name>
</gene>
<dbReference type="Gene3D" id="1.25.40.20">
    <property type="entry name" value="Ankyrin repeat-containing domain"/>
    <property type="match status" value="1"/>
</dbReference>
<dbReference type="SUPFAM" id="SSF48403">
    <property type="entry name" value="Ankyrin repeat"/>
    <property type="match status" value="1"/>
</dbReference>
<keyword evidence="2" id="KW-0732">Signal</keyword>
<name>A0ABP0Q4K9_9DINO</name>
<accession>A0ABP0Q4K9</accession>
<protein>
    <submittedName>
        <fullName evidence="3">Uncharacterized protein</fullName>
    </submittedName>
</protein>
<comment type="caution">
    <text evidence="3">The sequence shown here is derived from an EMBL/GenBank/DDBJ whole genome shotgun (WGS) entry which is preliminary data.</text>
</comment>
<keyword evidence="4" id="KW-1185">Reference proteome</keyword>
<sequence length="232" mass="25999">MLKVDLVFHLAFMTTPLVAAASHGHVEVVKLLLAARADPHLHWEGTRVALELQRPSLMTPWGFKWDQRFGARRVLEALLEKSPASEWNQRMMENREDFLQAGDELIVINDHDARSGNFFAFRELLDISLCFQRVRTSSATALERAAVKGHQEVCDALLTAGVDATTRIAMRLSPVEIFAKNRQVVLELKAGEVLVLAFLVCLEESWEALRAEVQNRLGVARASFLTGLAQNI</sequence>
<dbReference type="Proteomes" id="UP001642484">
    <property type="component" value="Unassembled WGS sequence"/>
</dbReference>
<dbReference type="SMART" id="SM00248">
    <property type="entry name" value="ANK"/>
    <property type="match status" value="2"/>
</dbReference>
<dbReference type="InterPro" id="IPR036770">
    <property type="entry name" value="Ankyrin_rpt-contain_sf"/>
</dbReference>
<organism evidence="3 4">
    <name type="scientific">Durusdinium trenchii</name>
    <dbReference type="NCBI Taxonomy" id="1381693"/>
    <lineage>
        <taxon>Eukaryota</taxon>
        <taxon>Sar</taxon>
        <taxon>Alveolata</taxon>
        <taxon>Dinophyceae</taxon>
        <taxon>Suessiales</taxon>
        <taxon>Symbiodiniaceae</taxon>
        <taxon>Durusdinium</taxon>
    </lineage>
</organism>
<dbReference type="PROSITE" id="PS50297">
    <property type="entry name" value="ANK_REP_REGION"/>
    <property type="match status" value="1"/>
</dbReference>